<evidence type="ECO:0000256" key="1">
    <source>
        <dbReference type="SAM" id="MobiDB-lite"/>
    </source>
</evidence>
<evidence type="ECO:0000313" key="2">
    <source>
        <dbReference type="EMBL" id="CAH1421078.1"/>
    </source>
</evidence>
<dbReference type="AlphaFoldDB" id="A0AAU9MK95"/>
<comment type="caution">
    <text evidence="2">The sequence shown here is derived from an EMBL/GenBank/DDBJ whole genome shotgun (WGS) entry which is preliminary data.</text>
</comment>
<accession>A0AAU9MK95</accession>
<reference evidence="2 3" key="1">
    <citation type="submission" date="2022-01" db="EMBL/GenBank/DDBJ databases">
        <authorList>
            <person name="Xiong W."/>
            <person name="Schranz E."/>
        </authorList>
    </citation>
    <scope>NUCLEOTIDE SEQUENCE [LARGE SCALE GENOMIC DNA]</scope>
</reference>
<gene>
    <name evidence="2" type="ORF">LVIROSA_LOCUS8494</name>
</gene>
<sequence length="97" mass="10645">MGSTEIVLQTTEQIQQVRQRLLTAQSRQKSYADRRRAELEFQVGDFVLLKGVSLERSDSIQEERQAGAPVHWAVQGDREGGQGSVSVGATCGVEPDS</sequence>
<organism evidence="2 3">
    <name type="scientific">Lactuca virosa</name>
    <dbReference type="NCBI Taxonomy" id="75947"/>
    <lineage>
        <taxon>Eukaryota</taxon>
        <taxon>Viridiplantae</taxon>
        <taxon>Streptophyta</taxon>
        <taxon>Embryophyta</taxon>
        <taxon>Tracheophyta</taxon>
        <taxon>Spermatophyta</taxon>
        <taxon>Magnoliopsida</taxon>
        <taxon>eudicotyledons</taxon>
        <taxon>Gunneridae</taxon>
        <taxon>Pentapetalae</taxon>
        <taxon>asterids</taxon>
        <taxon>campanulids</taxon>
        <taxon>Asterales</taxon>
        <taxon>Asteraceae</taxon>
        <taxon>Cichorioideae</taxon>
        <taxon>Cichorieae</taxon>
        <taxon>Lactucinae</taxon>
        <taxon>Lactuca</taxon>
    </lineage>
</organism>
<dbReference type="Proteomes" id="UP001157418">
    <property type="component" value="Unassembled WGS sequence"/>
</dbReference>
<keyword evidence="3" id="KW-1185">Reference proteome</keyword>
<evidence type="ECO:0000313" key="3">
    <source>
        <dbReference type="Proteomes" id="UP001157418"/>
    </source>
</evidence>
<dbReference type="EMBL" id="CAKMRJ010001112">
    <property type="protein sequence ID" value="CAH1421078.1"/>
    <property type="molecule type" value="Genomic_DNA"/>
</dbReference>
<feature type="region of interest" description="Disordered" evidence="1">
    <location>
        <begin position="75"/>
        <end position="97"/>
    </location>
</feature>
<proteinExistence type="predicted"/>
<protein>
    <submittedName>
        <fullName evidence="2">Uncharacterized protein</fullName>
    </submittedName>
</protein>
<name>A0AAU9MK95_9ASTR</name>